<sequence length="61" mass="6787">MDELVFAEGERGPSDDLRLRFEAVSNMPEQEKSVIKALLDGMILKYQASRIMGGDTPQTSN</sequence>
<dbReference type="EMBL" id="CP158490">
    <property type="protein sequence ID" value="XBY25845.1"/>
    <property type="molecule type" value="Genomic_DNA"/>
</dbReference>
<evidence type="ECO:0000313" key="1">
    <source>
        <dbReference type="EMBL" id="XBY25845.1"/>
    </source>
</evidence>
<protein>
    <submittedName>
        <fullName evidence="1">Uncharacterized protein</fullName>
    </submittedName>
</protein>
<dbReference type="AlphaFoldDB" id="A0AAU7WZG6"/>
<dbReference type="RefSeq" id="WP_350404409.1">
    <property type="nucleotide sequence ID" value="NZ_CP158490.1"/>
</dbReference>
<proteinExistence type="predicted"/>
<organism evidence="1">
    <name type="scientific">Pseudomonas sp. W17</name>
    <dbReference type="NCBI Taxonomy" id="3144407"/>
    <lineage>
        <taxon>Bacteria</taxon>
        <taxon>Pseudomonadati</taxon>
        <taxon>Pseudomonadota</taxon>
        <taxon>Gammaproteobacteria</taxon>
        <taxon>Pseudomonadales</taxon>
        <taxon>Pseudomonadaceae</taxon>
        <taxon>Pseudomonas</taxon>
    </lineage>
</organism>
<gene>
    <name evidence="1" type="ORF">ABCR88_08410</name>
</gene>
<accession>A0AAU7WZG6</accession>
<name>A0AAU7WZG6_9PSED</name>
<reference evidence="1" key="1">
    <citation type="submission" date="2024-06" db="EMBL/GenBank/DDBJ databases">
        <authorList>
            <person name="Wu L."/>
        </authorList>
    </citation>
    <scope>NUCLEOTIDE SEQUENCE</scope>
    <source>
        <strain evidence="1">W17</strain>
    </source>
</reference>